<evidence type="ECO:0000313" key="9">
    <source>
        <dbReference type="EMBL" id="KRG58221.1"/>
    </source>
</evidence>
<evidence type="ECO:0000256" key="3">
    <source>
        <dbReference type="ARBA" id="ARBA00022475"/>
    </source>
</evidence>
<proteinExistence type="inferred from homology"/>
<evidence type="ECO:0000259" key="8">
    <source>
        <dbReference type="Pfam" id="PF03458"/>
    </source>
</evidence>
<dbReference type="PATRIC" id="fig|266128.3.peg.481"/>
<comment type="subcellular location">
    <subcellularLocation>
        <location evidence="1">Cell membrane</location>
        <topology evidence="1">Multi-pass membrane protein</topology>
    </subcellularLocation>
</comment>
<evidence type="ECO:0000256" key="6">
    <source>
        <dbReference type="ARBA" id="ARBA00023136"/>
    </source>
</evidence>
<evidence type="ECO:0000256" key="2">
    <source>
        <dbReference type="ARBA" id="ARBA00008193"/>
    </source>
</evidence>
<feature type="domain" description="Glycine transporter" evidence="8">
    <location>
        <begin position="93"/>
        <end position="165"/>
    </location>
</feature>
<feature type="transmembrane region" description="Helical" evidence="7">
    <location>
        <begin position="176"/>
        <end position="195"/>
    </location>
</feature>
<reference evidence="9 10" key="1">
    <citation type="submission" date="2015-05" db="EMBL/GenBank/DDBJ databases">
        <title>Genome sequencing and analysis of members of genus Stenotrophomonas.</title>
        <authorList>
            <person name="Patil P.P."/>
            <person name="Midha S."/>
            <person name="Patil P.B."/>
        </authorList>
    </citation>
    <scope>NUCLEOTIDE SEQUENCE [LARGE SCALE GENOMIC DNA]</scope>
    <source>
        <strain evidence="9 10">DSM 17805</strain>
    </source>
</reference>
<sequence length="216" mass="22325">METFVLILDLIGTFAFALSGATLGVRRRLDIFGVLVLSFAAALAGGMTRDVLIGATPVVAISDWRYPATTLVAGVVTFFWAPLIERLQFPVRLFDAMGLALFAVAGTEKALSFGIAPPMAAALGMLAGIGGGIARDVLVARVPLVLQAELYAIAALAGAAVVAIGHWLALPPLPCALAGAGLCFGLRVMAMHFGWHLPVALQGNSDDPPAPDGPPR</sequence>
<feature type="transmembrane region" description="Helical" evidence="7">
    <location>
        <begin position="6"/>
        <end position="25"/>
    </location>
</feature>
<evidence type="ECO:0000256" key="1">
    <source>
        <dbReference type="ARBA" id="ARBA00004651"/>
    </source>
</evidence>
<comment type="similarity">
    <text evidence="2">Belongs to the UPF0126 family.</text>
</comment>
<dbReference type="STRING" id="266128.ABB25_08045"/>
<evidence type="ECO:0000313" key="10">
    <source>
        <dbReference type="Proteomes" id="UP000051254"/>
    </source>
</evidence>
<dbReference type="InterPro" id="IPR005115">
    <property type="entry name" value="Gly_transporter"/>
</dbReference>
<evidence type="ECO:0000256" key="5">
    <source>
        <dbReference type="ARBA" id="ARBA00022989"/>
    </source>
</evidence>
<keyword evidence="5 7" id="KW-1133">Transmembrane helix</keyword>
<accession>A0A0R0BLL8</accession>
<organism evidence="9 10">
    <name type="scientific">Stenotrophomonas koreensis</name>
    <dbReference type="NCBI Taxonomy" id="266128"/>
    <lineage>
        <taxon>Bacteria</taxon>
        <taxon>Pseudomonadati</taxon>
        <taxon>Pseudomonadota</taxon>
        <taxon>Gammaproteobacteria</taxon>
        <taxon>Lysobacterales</taxon>
        <taxon>Lysobacteraceae</taxon>
        <taxon>Stenotrophomonas</taxon>
    </lineage>
</organism>
<feature type="transmembrane region" description="Helical" evidence="7">
    <location>
        <begin position="64"/>
        <end position="81"/>
    </location>
</feature>
<evidence type="ECO:0000256" key="7">
    <source>
        <dbReference type="SAM" id="Phobius"/>
    </source>
</evidence>
<dbReference type="GO" id="GO:0005886">
    <property type="term" value="C:plasma membrane"/>
    <property type="evidence" value="ECO:0007669"/>
    <property type="project" value="UniProtKB-SubCell"/>
</dbReference>
<feature type="transmembrane region" description="Helical" evidence="7">
    <location>
        <begin position="32"/>
        <end position="52"/>
    </location>
</feature>
<feature type="domain" description="Glycine transporter" evidence="8">
    <location>
        <begin position="7"/>
        <end position="81"/>
    </location>
</feature>
<protein>
    <submittedName>
        <fullName evidence="9">Membrane protein</fullName>
    </submittedName>
</protein>
<gene>
    <name evidence="9" type="ORF">ABB25_08045</name>
</gene>
<dbReference type="AlphaFoldDB" id="A0A0R0BLL8"/>
<keyword evidence="6 7" id="KW-0472">Membrane</keyword>
<keyword evidence="3" id="KW-1003">Cell membrane</keyword>
<dbReference type="PANTHER" id="PTHR30506:SF3">
    <property type="entry name" value="UPF0126 INNER MEMBRANE PROTEIN YADS-RELATED"/>
    <property type="match status" value="1"/>
</dbReference>
<keyword evidence="4 7" id="KW-0812">Transmembrane</keyword>
<dbReference type="EMBL" id="LDJH01000012">
    <property type="protein sequence ID" value="KRG58221.1"/>
    <property type="molecule type" value="Genomic_DNA"/>
</dbReference>
<evidence type="ECO:0000256" key="4">
    <source>
        <dbReference type="ARBA" id="ARBA00022692"/>
    </source>
</evidence>
<name>A0A0R0BLL8_9GAMM</name>
<dbReference type="OrthoDB" id="9791874at2"/>
<feature type="transmembrane region" description="Helical" evidence="7">
    <location>
        <begin position="150"/>
        <end position="170"/>
    </location>
</feature>
<dbReference type="PANTHER" id="PTHR30506">
    <property type="entry name" value="INNER MEMBRANE PROTEIN"/>
    <property type="match status" value="1"/>
</dbReference>
<dbReference type="Pfam" id="PF03458">
    <property type="entry name" value="Gly_transporter"/>
    <property type="match status" value="2"/>
</dbReference>
<dbReference type="RefSeq" id="WP_057665689.1">
    <property type="nucleotide sequence ID" value="NZ_LDJH01000012.1"/>
</dbReference>
<keyword evidence="10" id="KW-1185">Reference proteome</keyword>
<dbReference type="Proteomes" id="UP000051254">
    <property type="component" value="Unassembled WGS sequence"/>
</dbReference>
<comment type="caution">
    <text evidence="9">The sequence shown here is derived from an EMBL/GenBank/DDBJ whole genome shotgun (WGS) entry which is preliminary data.</text>
</comment>
<feature type="transmembrane region" description="Helical" evidence="7">
    <location>
        <begin position="119"/>
        <end position="138"/>
    </location>
</feature>